<dbReference type="SUPFAM" id="SSF81301">
    <property type="entry name" value="Nucleotidyltransferase"/>
    <property type="match status" value="1"/>
</dbReference>
<dbReference type="Pfam" id="PF02410">
    <property type="entry name" value="RsfS"/>
    <property type="match status" value="1"/>
</dbReference>
<reference evidence="3" key="1">
    <citation type="submission" date="2019-02" db="EMBL/GenBank/DDBJ databases">
        <authorList>
            <person name="Gruber-Vodicka R. H."/>
            <person name="Seah K. B. B."/>
        </authorList>
    </citation>
    <scope>NUCLEOTIDE SEQUENCE</scope>
    <source>
        <strain evidence="3">BECK_M6</strain>
        <strain evidence="4">BECK_M7</strain>
    </source>
</reference>
<dbReference type="GO" id="GO:0017148">
    <property type="term" value="P:negative regulation of translation"/>
    <property type="evidence" value="ECO:0007669"/>
    <property type="project" value="UniProtKB-UniRule"/>
</dbReference>
<evidence type="ECO:0000313" key="3">
    <source>
        <dbReference type="EMBL" id="VFJ87759.1"/>
    </source>
</evidence>
<dbReference type="EMBL" id="CAADFH010000002">
    <property type="protein sequence ID" value="VFJ87759.1"/>
    <property type="molecule type" value="Genomic_DNA"/>
</dbReference>
<proteinExistence type="inferred from homology"/>
<gene>
    <name evidence="2" type="primary">rsfS</name>
    <name evidence="3" type="ORF">BECKLFY1418A_GA0070994_100251</name>
    <name evidence="4" type="ORF">BECKLFY1418B_GA0070995_10159</name>
</gene>
<dbReference type="InterPro" id="IPR004394">
    <property type="entry name" value="Iojap/RsfS/C7orf30"/>
</dbReference>
<comment type="subcellular location">
    <subcellularLocation>
        <location evidence="2">Cytoplasm</location>
    </subcellularLocation>
</comment>
<dbReference type="GO" id="GO:0005737">
    <property type="term" value="C:cytoplasm"/>
    <property type="evidence" value="ECO:0007669"/>
    <property type="project" value="UniProtKB-SubCell"/>
</dbReference>
<dbReference type="GO" id="GO:0042256">
    <property type="term" value="P:cytosolic ribosome assembly"/>
    <property type="evidence" value="ECO:0007669"/>
    <property type="project" value="UniProtKB-UniRule"/>
</dbReference>
<keyword evidence="2" id="KW-0810">Translation regulation</keyword>
<dbReference type="EMBL" id="CAADFF010000015">
    <property type="protein sequence ID" value="VFJ89420.1"/>
    <property type="molecule type" value="Genomic_DNA"/>
</dbReference>
<evidence type="ECO:0000256" key="1">
    <source>
        <dbReference type="ARBA" id="ARBA00010574"/>
    </source>
</evidence>
<dbReference type="AlphaFoldDB" id="A0A450U7M6"/>
<comment type="function">
    <text evidence="2">Functions as a ribosomal silencing factor. Interacts with ribosomal protein uL14 (rplN), blocking formation of intersubunit bridge B8. Prevents association of the 30S and 50S ribosomal subunits and the formation of functional ribosomes, thus repressing translation.</text>
</comment>
<sequence>MSNCTSDFSEKLARDVVANLEAVKAIDITVLDVRTLTSMTDFMIVATGRSKRHTQALVENVVAAIKKAGYPPLGIEGKQHGEWILVDLCDVVVHVMISEVRDLYQLEKLWRPPNMPRLSAATRW</sequence>
<dbReference type="GO" id="GO:0090071">
    <property type="term" value="P:negative regulation of ribosome biogenesis"/>
    <property type="evidence" value="ECO:0007669"/>
    <property type="project" value="UniProtKB-UniRule"/>
</dbReference>
<accession>A0A450U7M6</accession>
<keyword evidence="2" id="KW-0678">Repressor</keyword>
<dbReference type="InterPro" id="IPR043519">
    <property type="entry name" value="NT_sf"/>
</dbReference>
<dbReference type="PANTHER" id="PTHR21043:SF0">
    <property type="entry name" value="MITOCHONDRIAL ASSEMBLY OF RIBOSOMAL LARGE SUBUNIT PROTEIN 1"/>
    <property type="match status" value="1"/>
</dbReference>
<dbReference type="Gene3D" id="3.30.460.10">
    <property type="entry name" value="Beta Polymerase, domain 2"/>
    <property type="match status" value="1"/>
</dbReference>
<comment type="subunit">
    <text evidence="2">Interacts with ribosomal protein uL14 (rplN).</text>
</comment>
<comment type="similarity">
    <text evidence="1 2">Belongs to the Iojap/RsfS family.</text>
</comment>
<dbReference type="HAMAP" id="MF_01477">
    <property type="entry name" value="Iojap_RsfS"/>
    <property type="match status" value="1"/>
</dbReference>
<organism evidence="3">
    <name type="scientific">Candidatus Kentrum sp. LFY</name>
    <dbReference type="NCBI Taxonomy" id="2126342"/>
    <lineage>
        <taxon>Bacteria</taxon>
        <taxon>Pseudomonadati</taxon>
        <taxon>Pseudomonadota</taxon>
        <taxon>Gammaproteobacteria</taxon>
        <taxon>Candidatus Kentrum</taxon>
    </lineage>
</organism>
<evidence type="ECO:0000256" key="2">
    <source>
        <dbReference type="HAMAP-Rule" id="MF_01477"/>
    </source>
</evidence>
<dbReference type="GO" id="GO:0043023">
    <property type="term" value="F:ribosomal large subunit binding"/>
    <property type="evidence" value="ECO:0007669"/>
    <property type="project" value="TreeGrafter"/>
</dbReference>
<dbReference type="NCBIfam" id="TIGR00090">
    <property type="entry name" value="rsfS_iojap_ybeB"/>
    <property type="match status" value="1"/>
</dbReference>
<evidence type="ECO:0000313" key="4">
    <source>
        <dbReference type="EMBL" id="VFJ89420.1"/>
    </source>
</evidence>
<keyword evidence="2" id="KW-0963">Cytoplasm</keyword>
<name>A0A450U7M6_9GAMM</name>
<protein>
    <recommendedName>
        <fullName evidence="2">Ribosomal silencing factor RsfS</fullName>
    </recommendedName>
</protein>
<dbReference type="PANTHER" id="PTHR21043">
    <property type="entry name" value="IOJAP SUPERFAMILY ORTHOLOG"/>
    <property type="match status" value="1"/>
</dbReference>